<dbReference type="PROSITE" id="PS50995">
    <property type="entry name" value="HTH_MARR_2"/>
    <property type="match status" value="1"/>
</dbReference>
<dbReference type="Gene3D" id="1.10.10.10">
    <property type="entry name" value="Winged helix-like DNA-binding domain superfamily/Winged helix DNA-binding domain"/>
    <property type="match status" value="1"/>
</dbReference>
<dbReference type="EMBL" id="JBHLUE010000026">
    <property type="protein sequence ID" value="MFC0567468.1"/>
    <property type="molecule type" value="Genomic_DNA"/>
</dbReference>
<name>A0ABV6P598_9ACTN</name>
<dbReference type="InterPro" id="IPR000835">
    <property type="entry name" value="HTH_MarR-typ"/>
</dbReference>
<feature type="domain" description="HTH marR-type" evidence="1">
    <location>
        <begin position="1"/>
        <end position="70"/>
    </location>
</feature>
<dbReference type="InterPro" id="IPR036390">
    <property type="entry name" value="WH_DNA-bd_sf"/>
</dbReference>
<evidence type="ECO:0000259" key="1">
    <source>
        <dbReference type="PROSITE" id="PS50995"/>
    </source>
</evidence>
<comment type="caution">
    <text evidence="2">The sequence shown here is derived from an EMBL/GenBank/DDBJ whole genome shotgun (WGS) entry which is preliminary data.</text>
</comment>
<dbReference type="Proteomes" id="UP001589894">
    <property type="component" value="Unassembled WGS sequence"/>
</dbReference>
<dbReference type="RefSeq" id="WP_377342773.1">
    <property type="nucleotide sequence ID" value="NZ_JBHLUE010000026.1"/>
</dbReference>
<evidence type="ECO:0000313" key="3">
    <source>
        <dbReference type="Proteomes" id="UP001589894"/>
    </source>
</evidence>
<dbReference type="GO" id="GO:0003677">
    <property type="term" value="F:DNA binding"/>
    <property type="evidence" value="ECO:0007669"/>
    <property type="project" value="UniProtKB-KW"/>
</dbReference>
<keyword evidence="3" id="KW-1185">Reference proteome</keyword>
<dbReference type="Pfam" id="PF13463">
    <property type="entry name" value="HTH_27"/>
    <property type="match status" value="1"/>
</dbReference>
<evidence type="ECO:0000313" key="2">
    <source>
        <dbReference type="EMBL" id="MFC0567468.1"/>
    </source>
</evidence>
<reference evidence="2 3" key="1">
    <citation type="submission" date="2024-09" db="EMBL/GenBank/DDBJ databases">
        <authorList>
            <person name="Sun Q."/>
            <person name="Mori K."/>
        </authorList>
    </citation>
    <scope>NUCLEOTIDE SEQUENCE [LARGE SCALE GENOMIC DNA]</scope>
    <source>
        <strain evidence="2 3">TBRC 2205</strain>
    </source>
</reference>
<organism evidence="2 3">
    <name type="scientific">Plantactinospora siamensis</name>
    <dbReference type="NCBI Taxonomy" id="555372"/>
    <lineage>
        <taxon>Bacteria</taxon>
        <taxon>Bacillati</taxon>
        <taxon>Actinomycetota</taxon>
        <taxon>Actinomycetes</taxon>
        <taxon>Micromonosporales</taxon>
        <taxon>Micromonosporaceae</taxon>
        <taxon>Plantactinospora</taxon>
    </lineage>
</organism>
<protein>
    <submittedName>
        <fullName evidence="2">Winged helix DNA-binding protein</fullName>
    </submittedName>
</protein>
<gene>
    <name evidence="2" type="ORF">ACFFHU_25440</name>
</gene>
<dbReference type="SUPFAM" id="SSF46785">
    <property type="entry name" value="Winged helix' DNA-binding domain"/>
    <property type="match status" value="1"/>
</dbReference>
<accession>A0ABV6P598</accession>
<dbReference type="InterPro" id="IPR036388">
    <property type="entry name" value="WH-like_DNA-bd_sf"/>
</dbReference>
<sequence>MLKDLAKRRLVERSPDTMDGRSAWVHLTPAGADLAEDAVRAASVALRELFRRLSSEAAEAATQGPGKVVR</sequence>
<proteinExistence type="predicted"/>
<keyword evidence="2" id="KW-0238">DNA-binding</keyword>